<dbReference type="RefSeq" id="WP_180153823.1">
    <property type="nucleotide sequence ID" value="NZ_JACCEM010000002.1"/>
</dbReference>
<evidence type="ECO:0000259" key="3">
    <source>
        <dbReference type="Pfam" id="PF05239"/>
    </source>
</evidence>
<proteinExistence type="predicted"/>
<feature type="domain" description="PRC-barrel" evidence="3">
    <location>
        <begin position="82"/>
        <end position="145"/>
    </location>
</feature>
<feature type="compositionally biased region" description="Low complexity" evidence="1">
    <location>
        <begin position="28"/>
        <end position="46"/>
    </location>
</feature>
<evidence type="ECO:0000256" key="1">
    <source>
        <dbReference type="SAM" id="MobiDB-lite"/>
    </source>
</evidence>
<feature type="chain" id="PRO_5032886740" evidence="2">
    <location>
        <begin position="23"/>
        <end position="162"/>
    </location>
</feature>
<sequence>MKKLLAATLCSLCTAAVPAAFAQTTAPAPTNPTAPGSPAVPGSPASPATPPAAPGATPPAGSAAAPAAEAKESITGLSVKKKIMGKTVVNENDEKIGEINDVVLAADGKAIYFIVGAGGFLGMGERDVAIPFKEINQTGDKLVLSGYTKDQLKALPKVEVAG</sequence>
<dbReference type="PANTHER" id="PTHR36505:SF1">
    <property type="entry name" value="BLR1072 PROTEIN"/>
    <property type="match status" value="1"/>
</dbReference>
<gene>
    <name evidence="4" type="ORF">H0A72_04325</name>
</gene>
<feature type="compositionally biased region" description="Low complexity" evidence="1">
    <location>
        <begin position="58"/>
        <end position="68"/>
    </location>
</feature>
<dbReference type="PANTHER" id="PTHR36505">
    <property type="entry name" value="BLR1072 PROTEIN"/>
    <property type="match status" value="1"/>
</dbReference>
<name>A0A853G128_9BURK</name>
<keyword evidence="2" id="KW-0732">Signal</keyword>
<evidence type="ECO:0000313" key="5">
    <source>
        <dbReference type="Proteomes" id="UP000559809"/>
    </source>
</evidence>
<dbReference type="EMBL" id="JACCEM010000002">
    <property type="protein sequence ID" value="NYT48531.1"/>
    <property type="molecule type" value="Genomic_DNA"/>
</dbReference>
<feature type="region of interest" description="Disordered" evidence="1">
    <location>
        <begin position="28"/>
        <end position="69"/>
    </location>
</feature>
<evidence type="ECO:0000313" key="4">
    <source>
        <dbReference type="EMBL" id="NYT48531.1"/>
    </source>
</evidence>
<dbReference type="Proteomes" id="UP000559809">
    <property type="component" value="Unassembled WGS sequence"/>
</dbReference>
<reference evidence="4 5" key="1">
    <citation type="submission" date="2020-07" db="EMBL/GenBank/DDBJ databases">
        <title>Taxonomic revisions and descriptions of new bacterial species based on genomic comparisons in the high-G+C-content subgroup of the family Alcaligenaceae.</title>
        <authorList>
            <person name="Szabo A."/>
            <person name="Felfoldi T."/>
        </authorList>
    </citation>
    <scope>NUCLEOTIDE SEQUENCE [LARGE SCALE GENOMIC DNA]</scope>
    <source>
        <strain evidence="4 5">LMG 24012</strain>
    </source>
</reference>
<dbReference type="Pfam" id="PF05239">
    <property type="entry name" value="PRC"/>
    <property type="match status" value="1"/>
</dbReference>
<dbReference type="InterPro" id="IPR011033">
    <property type="entry name" value="PRC_barrel-like_sf"/>
</dbReference>
<dbReference type="Gene3D" id="2.30.30.240">
    <property type="entry name" value="PRC-barrel domain"/>
    <property type="match status" value="1"/>
</dbReference>
<feature type="compositionally biased region" description="Pro residues" evidence="1">
    <location>
        <begin position="47"/>
        <end position="57"/>
    </location>
</feature>
<accession>A0A853G128</accession>
<evidence type="ECO:0000256" key="2">
    <source>
        <dbReference type="SAM" id="SignalP"/>
    </source>
</evidence>
<dbReference type="InterPro" id="IPR027275">
    <property type="entry name" value="PRC-brl_dom"/>
</dbReference>
<comment type="caution">
    <text evidence="4">The sequence shown here is derived from an EMBL/GenBank/DDBJ whole genome shotgun (WGS) entry which is preliminary data.</text>
</comment>
<protein>
    <submittedName>
        <fullName evidence="4">PRC-barrel domain-containing protein</fullName>
    </submittedName>
</protein>
<dbReference type="SUPFAM" id="SSF50346">
    <property type="entry name" value="PRC-barrel domain"/>
    <property type="match status" value="1"/>
</dbReference>
<feature type="signal peptide" evidence="2">
    <location>
        <begin position="1"/>
        <end position="22"/>
    </location>
</feature>
<dbReference type="AlphaFoldDB" id="A0A853G128"/>
<keyword evidence="5" id="KW-1185">Reference proteome</keyword>
<organism evidence="4 5">
    <name type="scientific">Parapusillimonas granuli</name>
    <dbReference type="NCBI Taxonomy" id="380911"/>
    <lineage>
        <taxon>Bacteria</taxon>
        <taxon>Pseudomonadati</taxon>
        <taxon>Pseudomonadota</taxon>
        <taxon>Betaproteobacteria</taxon>
        <taxon>Burkholderiales</taxon>
        <taxon>Alcaligenaceae</taxon>
        <taxon>Parapusillimonas</taxon>
    </lineage>
</organism>